<dbReference type="PRINTS" id="PR00722">
    <property type="entry name" value="CHYMOTRYPSIN"/>
</dbReference>
<dbReference type="EMBL" id="VIKR01000002">
    <property type="protein sequence ID" value="TQV74700.1"/>
    <property type="molecule type" value="Genomic_DNA"/>
</dbReference>
<dbReference type="PROSITE" id="PS50240">
    <property type="entry name" value="TRYPSIN_DOM"/>
    <property type="match status" value="1"/>
</dbReference>
<evidence type="ECO:0000259" key="1">
    <source>
        <dbReference type="PROSITE" id="PS50240"/>
    </source>
</evidence>
<dbReference type="InterPro" id="IPR009003">
    <property type="entry name" value="Peptidase_S1_PA"/>
</dbReference>
<proteinExistence type="predicted"/>
<dbReference type="SMART" id="SM00020">
    <property type="entry name" value="Tryp_SPc"/>
    <property type="match status" value="1"/>
</dbReference>
<gene>
    <name evidence="2" type="ORF">FLL45_06990</name>
</gene>
<dbReference type="RefSeq" id="WP_142941314.1">
    <property type="nucleotide sequence ID" value="NZ_VIKR01000002.1"/>
</dbReference>
<keyword evidence="2" id="KW-0645">Protease</keyword>
<evidence type="ECO:0000313" key="3">
    <source>
        <dbReference type="Proteomes" id="UP000317839"/>
    </source>
</evidence>
<organism evidence="2 3">
    <name type="scientific">Aliikangiella marina</name>
    <dbReference type="NCBI Taxonomy" id="1712262"/>
    <lineage>
        <taxon>Bacteria</taxon>
        <taxon>Pseudomonadati</taxon>
        <taxon>Pseudomonadota</taxon>
        <taxon>Gammaproteobacteria</taxon>
        <taxon>Oceanospirillales</taxon>
        <taxon>Pleioneaceae</taxon>
        <taxon>Aliikangiella</taxon>
    </lineage>
</organism>
<keyword evidence="2" id="KW-0378">Hydrolase</keyword>
<dbReference type="GO" id="GO:0006508">
    <property type="term" value="P:proteolysis"/>
    <property type="evidence" value="ECO:0007669"/>
    <property type="project" value="UniProtKB-KW"/>
</dbReference>
<dbReference type="OrthoDB" id="267336at2"/>
<dbReference type="Pfam" id="PF00089">
    <property type="entry name" value="Trypsin"/>
    <property type="match status" value="1"/>
</dbReference>
<dbReference type="InterPro" id="IPR001314">
    <property type="entry name" value="Peptidase_S1A"/>
</dbReference>
<feature type="domain" description="Peptidase S1" evidence="1">
    <location>
        <begin position="46"/>
        <end position="262"/>
    </location>
</feature>
<dbReference type="Gene3D" id="2.40.10.10">
    <property type="entry name" value="Trypsin-like serine proteases"/>
    <property type="match status" value="1"/>
</dbReference>
<dbReference type="Proteomes" id="UP000317839">
    <property type="component" value="Unassembled WGS sequence"/>
</dbReference>
<dbReference type="InterPro" id="IPR001254">
    <property type="entry name" value="Trypsin_dom"/>
</dbReference>
<dbReference type="GO" id="GO:0004252">
    <property type="term" value="F:serine-type endopeptidase activity"/>
    <property type="evidence" value="ECO:0007669"/>
    <property type="project" value="InterPro"/>
</dbReference>
<evidence type="ECO:0000313" key="2">
    <source>
        <dbReference type="EMBL" id="TQV74700.1"/>
    </source>
</evidence>
<protein>
    <submittedName>
        <fullName evidence="2">Trypsin-like serine protease</fullName>
    </submittedName>
</protein>
<dbReference type="SUPFAM" id="SSF50494">
    <property type="entry name" value="Trypsin-like serine proteases"/>
    <property type="match status" value="1"/>
</dbReference>
<keyword evidence="3" id="KW-1185">Reference proteome</keyword>
<name>A0A545TBW0_9GAMM</name>
<comment type="caution">
    <text evidence="2">The sequence shown here is derived from an EMBL/GenBank/DDBJ whole genome shotgun (WGS) entry which is preliminary data.</text>
</comment>
<reference evidence="2 3" key="1">
    <citation type="submission" date="2019-06" db="EMBL/GenBank/DDBJ databases">
        <title>Draft genome of Aliikangiella marina GYP-15.</title>
        <authorList>
            <person name="Wang G."/>
        </authorList>
    </citation>
    <scope>NUCLEOTIDE SEQUENCE [LARGE SCALE GENOMIC DNA]</scope>
    <source>
        <strain evidence="2 3">GYP-15</strain>
    </source>
</reference>
<dbReference type="InterPro" id="IPR043504">
    <property type="entry name" value="Peptidase_S1_PA_chymotrypsin"/>
</dbReference>
<accession>A0A545TBW0</accession>
<dbReference type="AlphaFoldDB" id="A0A545TBW0"/>
<sequence length="265" mass="29764">MKFITILILSTFAITSIAVVKRHDVPAESYALKTTPDFLVDMPYEGSAVLIDERWLLSAGHVVYNDNYAGQSIFIHGVENTMEKVIFHPNYRKQPDKPFTGDAKPLMDFLYGRTDLVLIKLANPVKHAKPIARYYGNEEQGRQTTTYGKGATGTGHTGEKMYTKMHRPLNFFNNQIDEVKKYHLLFRFDQGKAALPLEGTVGSGDSGGPTVIEEQGQQRLIGIQCFRDYQGDLKDFKGGIYGSVAVLCRVSAHNEWIDKIIAENR</sequence>